<accession>A0AAE0VKX9</accession>
<sequence>MVTQNDVKSRDAQDFKNTEFERSGDVEVTPNFDCMGIREELLRGIYAYVSGHTSQRNTGPHSFPNRRTGCADSEELVDQVDLDKCVATNFVKKDIARY</sequence>
<keyword evidence="2" id="KW-1185">Reference proteome</keyword>
<evidence type="ECO:0000313" key="2">
    <source>
        <dbReference type="Proteomes" id="UP001195483"/>
    </source>
</evidence>
<reference evidence="1" key="2">
    <citation type="journal article" date="2021" name="Genome Biol. Evol.">
        <title>Developing a high-quality reference genome for a parasitic bivalve with doubly uniparental inheritance (Bivalvia: Unionida).</title>
        <authorList>
            <person name="Smith C.H."/>
        </authorList>
    </citation>
    <scope>NUCLEOTIDE SEQUENCE</scope>
    <source>
        <strain evidence="1">CHS0354</strain>
        <tissue evidence="1">Mantle</tissue>
    </source>
</reference>
<proteinExistence type="predicted"/>
<dbReference type="Proteomes" id="UP001195483">
    <property type="component" value="Unassembled WGS sequence"/>
</dbReference>
<name>A0AAE0VKX9_9BIVA</name>
<organism evidence="1 2">
    <name type="scientific">Potamilus streckersoni</name>
    <dbReference type="NCBI Taxonomy" id="2493646"/>
    <lineage>
        <taxon>Eukaryota</taxon>
        <taxon>Metazoa</taxon>
        <taxon>Spiralia</taxon>
        <taxon>Lophotrochozoa</taxon>
        <taxon>Mollusca</taxon>
        <taxon>Bivalvia</taxon>
        <taxon>Autobranchia</taxon>
        <taxon>Heteroconchia</taxon>
        <taxon>Palaeoheterodonta</taxon>
        <taxon>Unionida</taxon>
        <taxon>Unionoidea</taxon>
        <taxon>Unionidae</taxon>
        <taxon>Ambleminae</taxon>
        <taxon>Lampsilini</taxon>
        <taxon>Potamilus</taxon>
    </lineage>
</organism>
<reference evidence="1" key="3">
    <citation type="submission" date="2023-05" db="EMBL/GenBank/DDBJ databases">
        <authorList>
            <person name="Smith C.H."/>
        </authorList>
    </citation>
    <scope>NUCLEOTIDE SEQUENCE</scope>
    <source>
        <strain evidence="1">CHS0354</strain>
        <tissue evidence="1">Mantle</tissue>
    </source>
</reference>
<comment type="caution">
    <text evidence="1">The sequence shown here is derived from an EMBL/GenBank/DDBJ whole genome shotgun (WGS) entry which is preliminary data.</text>
</comment>
<reference evidence="1" key="1">
    <citation type="journal article" date="2021" name="Genome Biol. Evol.">
        <title>A High-Quality Reference Genome for a Parasitic Bivalve with Doubly Uniparental Inheritance (Bivalvia: Unionida).</title>
        <authorList>
            <person name="Smith C.H."/>
        </authorList>
    </citation>
    <scope>NUCLEOTIDE SEQUENCE</scope>
    <source>
        <strain evidence="1">CHS0354</strain>
    </source>
</reference>
<evidence type="ECO:0000313" key="1">
    <source>
        <dbReference type="EMBL" id="KAK3581416.1"/>
    </source>
</evidence>
<dbReference type="AlphaFoldDB" id="A0AAE0VKX9"/>
<protein>
    <submittedName>
        <fullName evidence="1">Uncharacterized protein</fullName>
    </submittedName>
</protein>
<dbReference type="EMBL" id="JAEAOA010001006">
    <property type="protein sequence ID" value="KAK3581416.1"/>
    <property type="molecule type" value="Genomic_DNA"/>
</dbReference>
<gene>
    <name evidence="1" type="ORF">CHS0354_016278</name>
</gene>